<protein>
    <recommendedName>
        <fullName evidence="5">Chromo domain-containing protein</fullName>
    </recommendedName>
</protein>
<evidence type="ECO:0000313" key="1">
    <source>
        <dbReference type="EMBL" id="KAE9108168.1"/>
    </source>
</evidence>
<evidence type="ECO:0008006" key="5">
    <source>
        <dbReference type="Google" id="ProtNLM"/>
    </source>
</evidence>
<dbReference type="Proteomes" id="UP000440367">
    <property type="component" value="Unassembled WGS sequence"/>
</dbReference>
<evidence type="ECO:0000313" key="2">
    <source>
        <dbReference type="EMBL" id="KAE9214006.1"/>
    </source>
</evidence>
<evidence type="ECO:0000313" key="4">
    <source>
        <dbReference type="Proteomes" id="UP000441208"/>
    </source>
</evidence>
<reference evidence="3 4" key="1">
    <citation type="submission" date="2018-08" db="EMBL/GenBank/DDBJ databases">
        <title>Genomic investigation of the strawberry pathogen Phytophthora fragariae indicates pathogenicity is determined by transcriptional variation in three key races.</title>
        <authorList>
            <person name="Adams T.M."/>
            <person name="Armitage A.D."/>
            <person name="Sobczyk M.K."/>
            <person name="Bates H.J."/>
            <person name="Dunwell J.M."/>
            <person name="Nellist C.F."/>
            <person name="Harrison R.J."/>
        </authorList>
    </citation>
    <scope>NUCLEOTIDE SEQUENCE [LARGE SCALE GENOMIC DNA]</scope>
    <source>
        <strain evidence="2 3">BC-1</strain>
        <strain evidence="1 4">NOV-71</strain>
    </source>
</reference>
<accession>A0A6A3S254</accession>
<dbReference type="EMBL" id="QXGD01001126">
    <property type="protein sequence ID" value="KAE9214006.1"/>
    <property type="molecule type" value="Genomic_DNA"/>
</dbReference>
<dbReference type="Proteomes" id="UP000441208">
    <property type="component" value="Unassembled WGS sequence"/>
</dbReference>
<name>A0A6A3S254_9STRA</name>
<comment type="caution">
    <text evidence="1">The sequence shown here is derived from an EMBL/GenBank/DDBJ whole genome shotgun (WGS) entry which is preliminary data.</text>
</comment>
<sequence length="129" mass="15184">MDGHPERQSEQVDNLRAHFREMHGERKRLVNMVRSKGNMCNFEPGDYVLWSRVDKRLQSSKLLVRWVGPFRVTDALPHSFMVQHLLTRDVREVNGSRLKHYYDGDMDVTEELREHIPKFGIVLGLRAIT</sequence>
<proteinExistence type="predicted"/>
<evidence type="ECO:0000313" key="3">
    <source>
        <dbReference type="Proteomes" id="UP000440367"/>
    </source>
</evidence>
<gene>
    <name evidence="2" type="ORF">PF002_g17795</name>
    <name evidence="1" type="ORF">PF007_g12760</name>
</gene>
<organism evidence="1 4">
    <name type="scientific">Phytophthora fragariae</name>
    <dbReference type="NCBI Taxonomy" id="53985"/>
    <lineage>
        <taxon>Eukaryota</taxon>
        <taxon>Sar</taxon>
        <taxon>Stramenopiles</taxon>
        <taxon>Oomycota</taxon>
        <taxon>Peronosporomycetes</taxon>
        <taxon>Peronosporales</taxon>
        <taxon>Peronosporaceae</taxon>
        <taxon>Phytophthora</taxon>
    </lineage>
</organism>
<dbReference type="AlphaFoldDB" id="A0A6A3S254"/>
<dbReference type="EMBL" id="QXFZ01000682">
    <property type="protein sequence ID" value="KAE9108168.1"/>
    <property type="molecule type" value="Genomic_DNA"/>
</dbReference>